<protein>
    <submittedName>
        <fullName evidence="1">Uncharacterized protein</fullName>
    </submittedName>
</protein>
<evidence type="ECO:0000313" key="2">
    <source>
        <dbReference type="Proteomes" id="UP000237105"/>
    </source>
</evidence>
<dbReference type="EMBL" id="JXTB01000411">
    <property type="protein sequence ID" value="PON41649.1"/>
    <property type="molecule type" value="Genomic_DNA"/>
</dbReference>
<organism evidence="1 2">
    <name type="scientific">Parasponia andersonii</name>
    <name type="common">Sponia andersonii</name>
    <dbReference type="NCBI Taxonomy" id="3476"/>
    <lineage>
        <taxon>Eukaryota</taxon>
        <taxon>Viridiplantae</taxon>
        <taxon>Streptophyta</taxon>
        <taxon>Embryophyta</taxon>
        <taxon>Tracheophyta</taxon>
        <taxon>Spermatophyta</taxon>
        <taxon>Magnoliopsida</taxon>
        <taxon>eudicotyledons</taxon>
        <taxon>Gunneridae</taxon>
        <taxon>Pentapetalae</taxon>
        <taxon>rosids</taxon>
        <taxon>fabids</taxon>
        <taxon>Rosales</taxon>
        <taxon>Cannabaceae</taxon>
        <taxon>Parasponia</taxon>
    </lineage>
</organism>
<feature type="non-terminal residue" evidence="1">
    <location>
        <position position="104"/>
    </location>
</feature>
<gene>
    <name evidence="1" type="ORF">PanWU01x14_288230</name>
</gene>
<keyword evidence="2" id="KW-1185">Reference proteome</keyword>
<comment type="caution">
    <text evidence="1">The sequence shown here is derived from an EMBL/GenBank/DDBJ whole genome shotgun (WGS) entry which is preliminary data.</text>
</comment>
<accession>A0A2P5AYQ3</accession>
<reference evidence="2" key="1">
    <citation type="submission" date="2016-06" db="EMBL/GenBank/DDBJ databases">
        <title>Parallel loss of symbiosis genes in relatives of nitrogen-fixing non-legume Parasponia.</title>
        <authorList>
            <person name="Van Velzen R."/>
            <person name="Holmer R."/>
            <person name="Bu F."/>
            <person name="Rutten L."/>
            <person name="Van Zeijl A."/>
            <person name="Liu W."/>
            <person name="Santuari L."/>
            <person name="Cao Q."/>
            <person name="Sharma T."/>
            <person name="Shen D."/>
            <person name="Roswanjaya Y."/>
            <person name="Wardhani T."/>
            <person name="Kalhor M.S."/>
            <person name="Jansen J."/>
            <person name="Van den Hoogen J."/>
            <person name="Gungor B."/>
            <person name="Hartog M."/>
            <person name="Hontelez J."/>
            <person name="Verver J."/>
            <person name="Yang W.-C."/>
            <person name="Schijlen E."/>
            <person name="Repin R."/>
            <person name="Schilthuizen M."/>
            <person name="Schranz E."/>
            <person name="Heidstra R."/>
            <person name="Miyata K."/>
            <person name="Fedorova E."/>
            <person name="Kohlen W."/>
            <person name="Bisseling T."/>
            <person name="Smit S."/>
            <person name="Geurts R."/>
        </authorList>
    </citation>
    <scope>NUCLEOTIDE SEQUENCE [LARGE SCALE GENOMIC DNA]</scope>
    <source>
        <strain evidence="2">cv. WU1-14</strain>
    </source>
</reference>
<dbReference type="Proteomes" id="UP000237105">
    <property type="component" value="Unassembled WGS sequence"/>
</dbReference>
<name>A0A2P5AYQ3_PARAD</name>
<evidence type="ECO:0000313" key="1">
    <source>
        <dbReference type="EMBL" id="PON41649.1"/>
    </source>
</evidence>
<proteinExistence type="predicted"/>
<sequence length="104" mass="11875">MRYAGKHFIAQLIPPRTFSRVVGKRRDPCSTIFDEVYWQAFYCAVQSSSCVFSGCWLLASNVIPAVRFLMRSAGKHFIAQLIPPHTFSWAVGKRCDPRSTIFDE</sequence>
<dbReference type="AlphaFoldDB" id="A0A2P5AYQ3"/>